<gene>
    <name evidence="2" type="ORF">WMN62_01700</name>
</gene>
<evidence type="ECO:0000259" key="1">
    <source>
        <dbReference type="PROSITE" id="PS51186"/>
    </source>
</evidence>
<organism evidence="2 3">
    <name type="scientific">Curtobacterium citreum</name>
    <dbReference type="NCBI Taxonomy" id="2036"/>
    <lineage>
        <taxon>Bacteria</taxon>
        <taxon>Bacillati</taxon>
        <taxon>Actinomycetota</taxon>
        <taxon>Actinomycetes</taxon>
        <taxon>Micrococcales</taxon>
        <taxon>Microbacteriaceae</taxon>
        <taxon>Curtobacterium</taxon>
    </lineage>
</organism>
<dbReference type="RefSeq" id="WP_340196795.1">
    <property type="nucleotide sequence ID" value="NZ_JBBKAP010000047.1"/>
</dbReference>
<reference evidence="2 3" key="1">
    <citation type="submission" date="2024-03" db="EMBL/GenBank/DDBJ databases">
        <title>Whole genomes of four grape xylem sap localized bacterial endophytes.</title>
        <authorList>
            <person name="Kumar G."/>
            <person name="Savka M.A."/>
        </authorList>
    </citation>
    <scope>NUCLEOTIDE SEQUENCE [LARGE SCALE GENOMIC DNA]</scope>
    <source>
        <strain evidence="2 3">RIT_GXS8</strain>
    </source>
</reference>
<name>A0ABU8Y5R7_9MICO</name>
<proteinExistence type="predicted"/>
<dbReference type="Gene3D" id="3.40.630.30">
    <property type="match status" value="1"/>
</dbReference>
<dbReference type="PROSITE" id="PS51186">
    <property type="entry name" value="GNAT"/>
    <property type="match status" value="1"/>
</dbReference>
<dbReference type="Pfam" id="PF00583">
    <property type="entry name" value="Acetyltransf_1"/>
    <property type="match status" value="1"/>
</dbReference>
<dbReference type="CDD" id="cd04301">
    <property type="entry name" value="NAT_SF"/>
    <property type="match status" value="1"/>
</dbReference>
<evidence type="ECO:0000313" key="3">
    <source>
        <dbReference type="Proteomes" id="UP001370299"/>
    </source>
</evidence>
<dbReference type="InterPro" id="IPR000182">
    <property type="entry name" value="GNAT_dom"/>
</dbReference>
<dbReference type="EMBL" id="JBBLYY010000013">
    <property type="protein sequence ID" value="MEK0170175.1"/>
    <property type="molecule type" value="Genomic_DNA"/>
</dbReference>
<protein>
    <submittedName>
        <fullName evidence="2">GNAT family N-acetyltransferase</fullName>
    </submittedName>
</protein>
<dbReference type="Proteomes" id="UP001370299">
    <property type="component" value="Unassembled WGS sequence"/>
</dbReference>
<comment type="caution">
    <text evidence="2">The sequence shown here is derived from an EMBL/GenBank/DDBJ whole genome shotgun (WGS) entry which is preliminary data.</text>
</comment>
<accession>A0ABU8Y5R7</accession>
<dbReference type="SUPFAM" id="SSF55729">
    <property type="entry name" value="Acyl-CoA N-acyltransferases (Nat)"/>
    <property type="match status" value="1"/>
</dbReference>
<keyword evidence="3" id="KW-1185">Reference proteome</keyword>
<feature type="domain" description="N-acetyltransferase" evidence="1">
    <location>
        <begin position="185"/>
        <end position="314"/>
    </location>
</feature>
<evidence type="ECO:0000313" key="2">
    <source>
        <dbReference type="EMBL" id="MEK0170175.1"/>
    </source>
</evidence>
<dbReference type="InterPro" id="IPR016181">
    <property type="entry name" value="Acyl_CoA_acyltransferase"/>
</dbReference>
<sequence>MTVAFRAATEDDREALLAFSTSEPVAWIGPDRYRAESGTDNYRPEWSWLAVRDGRPVARALWWGGTDAAAPSTLDDLLVAPDVTDDDRVSIAAGLITAGTAAFGVVPEWIVDVAVDWHDDPAAVAAVSWRTAAARSAGLGRSTERVSVAWTPERAGAPVPMPSQTPALRFRAGDDDEFADLFARVAVGSLDAHTVASVDELGPRGAAADDLEFYRSLPGSRDGWRVALDADGPVVGFVLATRTAYDAAISFIGVLPQHRGRGVVDGLLAEGLRVHAEAGEPKVVGTTDAANTPMRRAFERAGFVVTKRRIVFER</sequence>